<accession>A0ABS4TZT5</accession>
<dbReference type="RefSeq" id="WP_209646266.1">
    <property type="nucleotide sequence ID" value="NZ_JAGINW010000001.1"/>
</dbReference>
<keyword evidence="2" id="KW-1185">Reference proteome</keyword>
<evidence type="ECO:0000313" key="2">
    <source>
        <dbReference type="Proteomes" id="UP001519332"/>
    </source>
</evidence>
<dbReference type="EMBL" id="JAGINW010000001">
    <property type="protein sequence ID" value="MBP2329484.1"/>
    <property type="molecule type" value="Genomic_DNA"/>
</dbReference>
<evidence type="ECO:0000313" key="1">
    <source>
        <dbReference type="EMBL" id="MBP2329484.1"/>
    </source>
</evidence>
<comment type="caution">
    <text evidence="1">The sequence shown here is derived from an EMBL/GenBank/DDBJ whole genome shotgun (WGS) entry which is preliminary data.</text>
</comment>
<organism evidence="1 2">
    <name type="scientific">Kibdelosporangium banguiense</name>
    <dbReference type="NCBI Taxonomy" id="1365924"/>
    <lineage>
        <taxon>Bacteria</taxon>
        <taxon>Bacillati</taxon>
        <taxon>Actinomycetota</taxon>
        <taxon>Actinomycetes</taxon>
        <taxon>Pseudonocardiales</taxon>
        <taxon>Pseudonocardiaceae</taxon>
        <taxon>Kibdelosporangium</taxon>
    </lineage>
</organism>
<name>A0ABS4TZT5_9PSEU</name>
<protein>
    <submittedName>
        <fullName evidence="1">Uncharacterized protein</fullName>
    </submittedName>
</protein>
<reference evidence="1 2" key="1">
    <citation type="submission" date="2021-03" db="EMBL/GenBank/DDBJ databases">
        <title>Sequencing the genomes of 1000 actinobacteria strains.</title>
        <authorList>
            <person name="Klenk H.-P."/>
        </authorList>
    </citation>
    <scope>NUCLEOTIDE SEQUENCE [LARGE SCALE GENOMIC DNA]</scope>
    <source>
        <strain evidence="1 2">DSM 46670</strain>
    </source>
</reference>
<proteinExistence type="predicted"/>
<dbReference type="Proteomes" id="UP001519332">
    <property type="component" value="Unassembled WGS sequence"/>
</dbReference>
<sequence>MDLIARHGHRLLSDYVFDPRTGLWCHRTATITAERIPDLRAITPGTPGPIITKRTSEPALATQLKEAERLLIGRPDVTDDGPTGLPPDFETLRWFVLPPGCLTG</sequence>
<gene>
    <name evidence="1" type="ORF">JOF56_009869</name>
</gene>